<dbReference type="Gramene" id="MELO3C032024.2.1">
    <property type="protein sequence ID" value="MELO3C032024.2.1"/>
    <property type="gene ID" value="MELO3C032024.2"/>
</dbReference>
<accession>A0A9I9ECW4</accession>
<protein>
    <submittedName>
        <fullName evidence="1">Uncharacterized protein</fullName>
    </submittedName>
</protein>
<proteinExistence type="predicted"/>
<reference evidence="1" key="1">
    <citation type="submission" date="2023-03" db="UniProtKB">
        <authorList>
            <consortium name="EnsemblPlants"/>
        </authorList>
    </citation>
    <scope>IDENTIFICATION</scope>
</reference>
<name>A0A9I9ECW4_CUCME</name>
<dbReference type="EnsemblPlants" id="MELO3C032024.2.1">
    <property type="protein sequence ID" value="MELO3C032024.2.1"/>
    <property type="gene ID" value="MELO3C032024.2"/>
</dbReference>
<dbReference type="AlphaFoldDB" id="A0A9I9ECW4"/>
<organism evidence="1">
    <name type="scientific">Cucumis melo</name>
    <name type="common">Muskmelon</name>
    <dbReference type="NCBI Taxonomy" id="3656"/>
    <lineage>
        <taxon>Eukaryota</taxon>
        <taxon>Viridiplantae</taxon>
        <taxon>Streptophyta</taxon>
        <taxon>Embryophyta</taxon>
        <taxon>Tracheophyta</taxon>
        <taxon>Spermatophyta</taxon>
        <taxon>Magnoliopsida</taxon>
        <taxon>eudicotyledons</taxon>
        <taxon>Gunneridae</taxon>
        <taxon>Pentapetalae</taxon>
        <taxon>rosids</taxon>
        <taxon>fabids</taxon>
        <taxon>Cucurbitales</taxon>
        <taxon>Cucurbitaceae</taxon>
        <taxon>Benincaseae</taxon>
        <taxon>Cucumis</taxon>
    </lineage>
</organism>
<sequence length="74" mass="8567">MAATVLNEIISLKRPMSSDLHKSLQKDKVANTSFVTVFKTCQMHEDSSMAYQLCCIRRIFTWHTFMAHSIEEDN</sequence>
<evidence type="ECO:0000313" key="1">
    <source>
        <dbReference type="EnsemblPlants" id="MELO3C032024.2.1"/>
    </source>
</evidence>